<dbReference type="PRINTS" id="PR00080">
    <property type="entry name" value="SDRFAMILY"/>
</dbReference>
<dbReference type="InterPro" id="IPR002347">
    <property type="entry name" value="SDR_fam"/>
</dbReference>
<dbReference type="Gene3D" id="3.40.50.720">
    <property type="entry name" value="NAD(P)-binding Rossmann-like Domain"/>
    <property type="match status" value="1"/>
</dbReference>
<reference evidence="2 3" key="1">
    <citation type="submission" date="2016-10" db="EMBL/GenBank/DDBJ databases">
        <authorList>
            <person name="de Groot N.N."/>
        </authorList>
    </citation>
    <scope>NUCLEOTIDE SEQUENCE [LARGE SCALE GENOMIC DNA]</scope>
    <source>
        <strain evidence="2 3">JCM 18415</strain>
    </source>
</reference>
<accession>A0A1I6C9P5</accession>
<dbReference type="STRING" id="1002526.SAMN05216578_1231"/>
<evidence type="ECO:0000256" key="1">
    <source>
        <dbReference type="ARBA" id="ARBA00006484"/>
    </source>
</evidence>
<sequence length="136" mass="14380">MCRFSLGHYKDGGRIINFASAAGVGGQPGKAHYAASKGAVLAWTRTVAREWGPHGITVNAIAPAIWTPMYDATRASMSETQIKQHDAFMASLIPIGGRLGDASCDLAPVLVFLAREGSRFITGQTLMIDGGMLTLS</sequence>
<gene>
    <name evidence="2" type="ORF">SAMN05216578_1231</name>
</gene>
<proteinExistence type="inferred from homology"/>
<dbReference type="EMBL" id="FOYD01000023">
    <property type="protein sequence ID" value="SFQ89908.1"/>
    <property type="molecule type" value="Genomic_DNA"/>
</dbReference>
<dbReference type="RefSeq" id="WP_235818669.1">
    <property type="nucleotide sequence ID" value="NZ_FOYD01000023.1"/>
</dbReference>
<dbReference type="Proteomes" id="UP000242815">
    <property type="component" value="Unassembled WGS sequence"/>
</dbReference>
<dbReference type="PRINTS" id="PR00081">
    <property type="entry name" value="GDHRDH"/>
</dbReference>
<protein>
    <submittedName>
        <fullName evidence="2">Enoyl-(Acyl carrier protein) reductase</fullName>
    </submittedName>
</protein>
<dbReference type="InterPro" id="IPR036291">
    <property type="entry name" value="NAD(P)-bd_dom_sf"/>
</dbReference>
<dbReference type="AlphaFoldDB" id="A0A1I6C9P5"/>
<dbReference type="GO" id="GO:0016616">
    <property type="term" value="F:oxidoreductase activity, acting on the CH-OH group of donors, NAD or NADP as acceptor"/>
    <property type="evidence" value="ECO:0007669"/>
    <property type="project" value="TreeGrafter"/>
</dbReference>
<dbReference type="InterPro" id="IPR020904">
    <property type="entry name" value="Sc_DH/Rdtase_CS"/>
</dbReference>
<dbReference type="Pfam" id="PF13561">
    <property type="entry name" value="adh_short_C2"/>
    <property type="match status" value="1"/>
</dbReference>
<dbReference type="PANTHER" id="PTHR42760">
    <property type="entry name" value="SHORT-CHAIN DEHYDROGENASES/REDUCTASES FAMILY MEMBER"/>
    <property type="match status" value="1"/>
</dbReference>
<name>A0A1I6C9P5_9GAMM</name>
<evidence type="ECO:0000313" key="2">
    <source>
        <dbReference type="EMBL" id="SFQ89908.1"/>
    </source>
</evidence>
<dbReference type="SUPFAM" id="SSF51735">
    <property type="entry name" value="NAD(P)-binding Rossmann-fold domains"/>
    <property type="match status" value="1"/>
</dbReference>
<dbReference type="PROSITE" id="PS00061">
    <property type="entry name" value="ADH_SHORT"/>
    <property type="match status" value="1"/>
</dbReference>
<evidence type="ECO:0000313" key="3">
    <source>
        <dbReference type="Proteomes" id="UP000242815"/>
    </source>
</evidence>
<organism evidence="2 3">
    <name type="scientific">Halopseudomonas formosensis</name>
    <dbReference type="NCBI Taxonomy" id="1002526"/>
    <lineage>
        <taxon>Bacteria</taxon>
        <taxon>Pseudomonadati</taxon>
        <taxon>Pseudomonadota</taxon>
        <taxon>Gammaproteobacteria</taxon>
        <taxon>Pseudomonadales</taxon>
        <taxon>Pseudomonadaceae</taxon>
        <taxon>Halopseudomonas</taxon>
    </lineage>
</organism>
<comment type="similarity">
    <text evidence="1">Belongs to the short-chain dehydrogenases/reductases (SDR) family.</text>
</comment>